<evidence type="ECO:0000313" key="4">
    <source>
        <dbReference type="Proteomes" id="UP000179807"/>
    </source>
</evidence>
<keyword evidence="1" id="KW-1133">Transmembrane helix</keyword>
<dbReference type="InterPro" id="IPR036915">
    <property type="entry name" value="Cyclin-like_sf"/>
</dbReference>
<dbReference type="GeneID" id="94844602"/>
<keyword evidence="1" id="KW-0812">Transmembrane</keyword>
<dbReference type="InterPro" id="IPR006671">
    <property type="entry name" value="Cyclin_N"/>
</dbReference>
<dbReference type="EMBL" id="MLAK01001036">
    <property type="protein sequence ID" value="OHS98872.1"/>
    <property type="molecule type" value="Genomic_DNA"/>
</dbReference>
<dbReference type="Gene3D" id="1.10.472.10">
    <property type="entry name" value="Cyclin-like"/>
    <property type="match status" value="1"/>
</dbReference>
<dbReference type="SUPFAM" id="SSF47954">
    <property type="entry name" value="Cyclin-like"/>
    <property type="match status" value="1"/>
</dbReference>
<dbReference type="PANTHER" id="PTHR10026">
    <property type="entry name" value="CYCLIN"/>
    <property type="match status" value="1"/>
</dbReference>
<organism evidence="3 4">
    <name type="scientific">Tritrichomonas foetus</name>
    <dbReference type="NCBI Taxonomy" id="1144522"/>
    <lineage>
        <taxon>Eukaryota</taxon>
        <taxon>Metamonada</taxon>
        <taxon>Parabasalia</taxon>
        <taxon>Tritrichomonadida</taxon>
        <taxon>Tritrichomonadidae</taxon>
        <taxon>Tritrichomonas</taxon>
    </lineage>
</organism>
<dbReference type="Pfam" id="PF00134">
    <property type="entry name" value="Cyclin_N"/>
    <property type="match status" value="1"/>
</dbReference>
<dbReference type="InterPro" id="IPR043198">
    <property type="entry name" value="Cyclin/Ssn8"/>
</dbReference>
<name>A0A1J4JI59_9EUKA</name>
<feature type="domain" description="Cyclin N-terminal" evidence="2">
    <location>
        <begin position="34"/>
        <end position="139"/>
    </location>
</feature>
<protein>
    <submittedName>
        <fullName evidence="3">Cyclin, N-terminal domain containing protein</fullName>
    </submittedName>
</protein>
<reference evidence="3" key="1">
    <citation type="submission" date="2016-10" db="EMBL/GenBank/DDBJ databases">
        <authorList>
            <person name="Benchimol M."/>
            <person name="Almeida L.G."/>
            <person name="Vasconcelos A.T."/>
            <person name="Perreira-Neves A."/>
            <person name="Rosa I.A."/>
            <person name="Tasca T."/>
            <person name="Bogo M.R."/>
            <person name="de Souza W."/>
        </authorList>
    </citation>
    <scope>NUCLEOTIDE SEQUENCE [LARGE SCALE GENOMIC DNA]</scope>
    <source>
        <strain evidence="3">K</strain>
    </source>
</reference>
<evidence type="ECO:0000256" key="1">
    <source>
        <dbReference type="SAM" id="Phobius"/>
    </source>
</evidence>
<dbReference type="OrthoDB" id="10264655at2759"/>
<evidence type="ECO:0000259" key="2">
    <source>
        <dbReference type="Pfam" id="PF00134"/>
    </source>
</evidence>
<gene>
    <name evidence="3" type="ORF">TRFO_34824</name>
</gene>
<accession>A0A1J4JI59</accession>
<sequence>MQEKERNRVWTEEQRSHAWIIVSFARIGLNLSVSPCIASAFILLHNYFADPNHSDEELYILLTAALFLACKIEDTYRSMELIFKELANSILLVKKRLKPQQAKEYLGDRDFSKNTLTIEEMKKVGICEIHILNSIGWNMEIDLPFSHFNEIQPAFNSMAQTDANDLQNRFNYVLRDICLILKNENYLKIPPPISAAAAILHAFHGKNLPENAVAWIEGLQKQSPELFQMAYQIIVVEGAKCVPIGK</sequence>
<evidence type="ECO:0000313" key="3">
    <source>
        <dbReference type="EMBL" id="OHS98872.1"/>
    </source>
</evidence>
<dbReference type="RefSeq" id="XP_068352009.1">
    <property type="nucleotide sequence ID" value="XM_068509898.1"/>
</dbReference>
<dbReference type="VEuPathDB" id="TrichDB:TRFO_34824"/>
<comment type="caution">
    <text evidence="3">The sequence shown here is derived from an EMBL/GenBank/DDBJ whole genome shotgun (WGS) entry which is preliminary data.</text>
</comment>
<feature type="transmembrane region" description="Helical" evidence="1">
    <location>
        <begin position="20"/>
        <end position="46"/>
    </location>
</feature>
<keyword evidence="4" id="KW-1185">Reference proteome</keyword>
<keyword evidence="1" id="KW-0472">Membrane</keyword>
<dbReference type="Proteomes" id="UP000179807">
    <property type="component" value="Unassembled WGS sequence"/>
</dbReference>
<dbReference type="AlphaFoldDB" id="A0A1J4JI59"/>
<proteinExistence type="predicted"/>
<dbReference type="GO" id="GO:0016538">
    <property type="term" value="F:cyclin-dependent protein serine/threonine kinase regulator activity"/>
    <property type="evidence" value="ECO:0007669"/>
    <property type="project" value="InterPro"/>
</dbReference>
<dbReference type="GO" id="GO:0006357">
    <property type="term" value="P:regulation of transcription by RNA polymerase II"/>
    <property type="evidence" value="ECO:0007669"/>
    <property type="project" value="InterPro"/>
</dbReference>